<keyword evidence="6" id="KW-0408">Iron</keyword>
<name>A0A1Z5HS12_9FIRM</name>
<keyword evidence="5" id="KW-0249">Electron transport</keyword>
<proteinExistence type="predicted"/>
<protein>
    <submittedName>
        <fullName evidence="9">4Fe-4S ferredoxin</fullName>
    </submittedName>
</protein>
<keyword evidence="7" id="KW-0411">Iron-sulfur</keyword>
<dbReference type="InterPro" id="IPR017896">
    <property type="entry name" value="4Fe4S_Fe-S-bd"/>
</dbReference>
<dbReference type="PROSITE" id="PS00198">
    <property type="entry name" value="4FE4S_FER_1"/>
    <property type="match status" value="1"/>
</dbReference>
<dbReference type="Gene3D" id="3.30.70.20">
    <property type="match status" value="2"/>
</dbReference>
<evidence type="ECO:0000313" key="10">
    <source>
        <dbReference type="Proteomes" id="UP000197032"/>
    </source>
</evidence>
<keyword evidence="10" id="KW-1185">Reference proteome</keyword>
<evidence type="ECO:0000259" key="8">
    <source>
        <dbReference type="PROSITE" id="PS51379"/>
    </source>
</evidence>
<sequence length="167" mass="18689">MDQILISPERCLGCRSCELACAVEHFPGKDLFLAVAAEEPPVARIFVETDGKTNFPMQCRHCQQPQCVNACMTGALRQDNETGKVIFGQDKCVGCWMCVMACPFGVIVQDWRQRVALKCDRCPDRDVPACAAACPTGAIRFMPVPDYSKEKRQRYLTMFVDEEGQND</sequence>
<keyword evidence="4" id="KW-0677">Repeat</keyword>
<evidence type="ECO:0000313" key="9">
    <source>
        <dbReference type="EMBL" id="GAW92304.1"/>
    </source>
</evidence>
<dbReference type="GO" id="GO:0046872">
    <property type="term" value="F:metal ion binding"/>
    <property type="evidence" value="ECO:0007669"/>
    <property type="project" value="UniProtKB-KW"/>
</dbReference>
<feature type="domain" description="4Fe-4S ferredoxin-type" evidence="8">
    <location>
        <begin position="2"/>
        <end position="31"/>
    </location>
</feature>
<dbReference type="PANTHER" id="PTHR43177">
    <property type="entry name" value="PROTEIN NRFC"/>
    <property type="match status" value="1"/>
</dbReference>
<dbReference type="SUPFAM" id="SSF54862">
    <property type="entry name" value="4Fe-4S ferredoxins"/>
    <property type="match status" value="1"/>
</dbReference>
<feature type="domain" description="4Fe-4S ferredoxin-type" evidence="8">
    <location>
        <begin position="83"/>
        <end position="112"/>
    </location>
</feature>
<organism evidence="9 10">
    <name type="scientific">Calderihabitans maritimus</name>
    <dbReference type="NCBI Taxonomy" id="1246530"/>
    <lineage>
        <taxon>Bacteria</taxon>
        <taxon>Bacillati</taxon>
        <taxon>Bacillota</taxon>
        <taxon>Clostridia</taxon>
        <taxon>Neomoorellales</taxon>
        <taxon>Calderihabitantaceae</taxon>
        <taxon>Calderihabitans</taxon>
    </lineage>
</organism>
<dbReference type="AlphaFoldDB" id="A0A1Z5HS12"/>
<keyword evidence="1" id="KW-0813">Transport</keyword>
<gene>
    <name evidence="9" type="ORF">KKC1_14600</name>
</gene>
<keyword evidence="3" id="KW-0479">Metal-binding</keyword>
<dbReference type="RefSeq" id="WP_088553687.1">
    <property type="nucleotide sequence ID" value="NZ_BDGJ01000070.1"/>
</dbReference>
<evidence type="ECO:0000256" key="4">
    <source>
        <dbReference type="ARBA" id="ARBA00022737"/>
    </source>
</evidence>
<dbReference type="CDD" id="cd10563">
    <property type="entry name" value="CooF_like"/>
    <property type="match status" value="1"/>
</dbReference>
<evidence type="ECO:0000256" key="1">
    <source>
        <dbReference type="ARBA" id="ARBA00022448"/>
    </source>
</evidence>
<reference evidence="10" key="1">
    <citation type="journal article" date="2017" name="Appl. Environ. Microbiol.">
        <title>Genomic analysis of Calderihabitans maritimus KKC1, a thermophilic hydrogenogenic carboxydotrophic bacterium isolated from marine sediment.</title>
        <authorList>
            <person name="Omae K."/>
            <person name="Yoneda Y."/>
            <person name="Fukuyama Y."/>
            <person name="Yoshida T."/>
            <person name="Sako Y."/>
        </authorList>
    </citation>
    <scope>NUCLEOTIDE SEQUENCE [LARGE SCALE GENOMIC DNA]</scope>
    <source>
        <strain evidence="10">KKC1</strain>
    </source>
</reference>
<dbReference type="Pfam" id="PF12800">
    <property type="entry name" value="Fer4_4"/>
    <property type="match status" value="1"/>
</dbReference>
<dbReference type="PANTHER" id="PTHR43177:SF5">
    <property type="entry name" value="ANAEROBIC DIMETHYL SULFOXIDE REDUCTASE CHAIN B-RELATED"/>
    <property type="match status" value="1"/>
</dbReference>
<evidence type="ECO:0000256" key="7">
    <source>
        <dbReference type="ARBA" id="ARBA00023014"/>
    </source>
</evidence>
<dbReference type="Proteomes" id="UP000197032">
    <property type="component" value="Unassembled WGS sequence"/>
</dbReference>
<dbReference type="PROSITE" id="PS51379">
    <property type="entry name" value="4FE4S_FER_2"/>
    <property type="match status" value="2"/>
</dbReference>
<evidence type="ECO:0000256" key="3">
    <source>
        <dbReference type="ARBA" id="ARBA00022723"/>
    </source>
</evidence>
<evidence type="ECO:0000256" key="6">
    <source>
        <dbReference type="ARBA" id="ARBA00023004"/>
    </source>
</evidence>
<keyword evidence="2" id="KW-0004">4Fe-4S</keyword>
<dbReference type="Pfam" id="PF13247">
    <property type="entry name" value="Fer4_11"/>
    <property type="match status" value="1"/>
</dbReference>
<dbReference type="EMBL" id="BDGJ01000070">
    <property type="protein sequence ID" value="GAW92304.1"/>
    <property type="molecule type" value="Genomic_DNA"/>
</dbReference>
<evidence type="ECO:0000256" key="2">
    <source>
        <dbReference type="ARBA" id="ARBA00022485"/>
    </source>
</evidence>
<comment type="caution">
    <text evidence="9">The sequence shown here is derived from an EMBL/GenBank/DDBJ whole genome shotgun (WGS) entry which is preliminary data.</text>
</comment>
<dbReference type="GO" id="GO:0051539">
    <property type="term" value="F:4 iron, 4 sulfur cluster binding"/>
    <property type="evidence" value="ECO:0007669"/>
    <property type="project" value="UniProtKB-KW"/>
</dbReference>
<dbReference type="InterPro" id="IPR017900">
    <property type="entry name" value="4Fe4S_Fe_S_CS"/>
</dbReference>
<dbReference type="OrthoDB" id="9810688at2"/>
<evidence type="ECO:0000256" key="5">
    <source>
        <dbReference type="ARBA" id="ARBA00022982"/>
    </source>
</evidence>
<accession>A0A1Z5HS12</accession>
<dbReference type="InterPro" id="IPR050954">
    <property type="entry name" value="ET_IronSulfur_Cluster-Binding"/>
</dbReference>